<keyword evidence="1" id="KW-0813">Transport</keyword>
<evidence type="ECO:0000256" key="4">
    <source>
        <dbReference type="ARBA" id="ARBA00022741"/>
    </source>
</evidence>
<dbReference type="GO" id="GO:0005524">
    <property type="term" value="F:ATP binding"/>
    <property type="evidence" value="ECO:0007669"/>
    <property type="project" value="UniProtKB-KW"/>
</dbReference>
<gene>
    <name evidence="10" type="ORF">WICPIJ_009041</name>
</gene>
<keyword evidence="7 8" id="KW-0472">Membrane</keyword>
<evidence type="ECO:0000256" key="7">
    <source>
        <dbReference type="ARBA" id="ARBA00023136"/>
    </source>
</evidence>
<proteinExistence type="predicted"/>
<feature type="domain" description="ABC transmembrane type-1" evidence="9">
    <location>
        <begin position="1"/>
        <end position="95"/>
    </location>
</feature>
<dbReference type="InterPro" id="IPR027417">
    <property type="entry name" value="P-loop_NTPase"/>
</dbReference>
<dbReference type="PANTHER" id="PTHR24223:SF353">
    <property type="entry name" value="ABC TRANSPORTER ATP-BINDING PROTEIN_PERMEASE VMR1-RELATED"/>
    <property type="match status" value="1"/>
</dbReference>
<dbReference type="InterPro" id="IPR050173">
    <property type="entry name" value="ABC_transporter_C-like"/>
</dbReference>
<evidence type="ECO:0000256" key="6">
    <source>
        <dbReference type="ARBA" id="ARBA00022989"/>
    </source>
</evidence>
<dbReference type="GO" id="GO:0016020">
    <property type="term" value="C:membrane"/>
    <property type="evidence" value="ECO:0007669"/>
    <property type="project" value="InterPro"/>
</dbReference>
<keyword evidence="4" id="KW-0547">Nucleotide-binding</keyword>
<keyword evidence="3" id="KW-0677">Repeat</keyword>
<evidence type="ECO:0000256" key="1">
    <source>
        <dbReference type="ARBA" id="ARBA00022448"/>
    </source>
</evidence>
<keyword evidence="6 8" id="KW-1133">Transmembrane helix</keyword>
<reference evidence="10" key="2">
    <citation type="submission" date="2021-01" db="EMBL/GenBank/DDBJ databases">
        <authorList>
            <person name="Schikora-Tamarit M.A."/>
        </authorList>
    </citation>
    <scope>NUCLEOTIDE SEQUENCE</scope>
    <source>
        <strain evidence="10">CBS2887</strain>
    </source>
</reference>
<dbReference type="EMBL" id="JAEUBG010005215">
    <property type="protein sequence ID" value="KAH3676540.1"/>
    <property type="molecule type" value="Genomic_DNA"/>
</dbReference>
<evidence type="ECO:0000259" key="9">
    <source>
        <dbReference type="PROSITE" id="PS50929"/>
    </source>
</evidence>
<dbReference type="Gene3D" id="3.40.50.300">
    <property type="entry name" value="P-loop containing nucleotide triphosphate hydrolases"/>
    <property type="match status" value="1"/>
</dbReference>
<sequence>MTTIRAYGDERRFLKQNFEKIDVNNRPFWYVWVNNRWLAYRSDMIGAFIIFFAAAFAVAYSDKIDAGLAGISLSFSVSFRYTAVWVVRMYAYVEMSMNSVERVQEYIEQTPQEPPKYLPQDPVNSWPSKGVIDVQDICIRYSPELPRVIDNVSFHVNAGEKI</sequence>
<evidence type="ECO:0000313" key="10">
    <source>
        <dbReference type="EMBL" id="KAH3676540.1"/>
    </source>
</evidence>
<dbReference type="Proteomes" id="UP000774326">
    <property type="component" value="Unassembled WGS sequence"/>
</dbReference>
<evidence type="ECO:0000256" key="8">
    <source>
        <dbReference type="SAM" id="Phobius"/>
    </source>
</evidence>
<accession>A0A9P8PRW1</accession>
<evidence type="ECO:0000256" key="3">
    <source>
        <dbReference type="ARBA" id="ARBA00022737"/>
    </source>
</evidence>
<dbReference type="GO" id="GO:0140359">
    <property type="term" value="F:ABC-type transporter activity"/>
    <property type="evidence" value="ECO:0007669"/>
    <property type="project" value="InterPro"/>
</dbReference>
<dbReference type="Gene3D" id="1.20.1560.10">
    <property type="entry name" value="ABC transporter type 1, transmembrane domain"/>
    <property type="match status" value="1"/>
</dbReference>
<protein>
    <recommendedName>
        <fullName evidence="9">ABC transmembrane type-1 domain-containing protein</fullName>
    </recommendedName>
</protein>
<organism evidence="10 11">
    <name type="scientific">Wickerhamomyces pijperi</name>
    <name type="common">Yeast</name>
    <name type="synonym">Pichia pijperi</name>
    <dbReference type="NCBI Taxonomy" id="599730"/>
    <lineage>
        <taxon>Eukaryota</taxon>
        <taxon>Fungi</taxon>
        <taxon>Dikarya</taxon>
        <taxon>Ascomycota</taxon>
        <taxon>Saccharomycotina</taxon>
        <taxon>Saccharomycetes</taxon>
        <taxon>Phaffomycetales</taxon>
        <taxon>Wickerhamomycetaceae</taxon>
        <taxon>Wickerhamomyces</taxon>
    </lineage>
</organism>
<dbReference type="SUPFAM" id="SSF90123">
    <property type="entry name" value="ABC transporter transmembrane region"/>
    <property type="match status" value="1"/>
</dbReference>
<dbReference type="InterPro" id="IPR011527">
    <property type="entry name" value="ABC1_TM_dom"/>
</dbReference>
<feature type="non-terminal residue" evidence="10">
    <location>
        <position position="162"/>
    </location>
</feature>
<keyword evidence="11" id="KW-1185">Reference proteome</keyword>
<dbReference type="PANTHER" id="PTHR24223">
    <property type="entry name" value="ATP-BINDING CASSETTE SUB-FAMILY C"/>
    <property type="match status" value="1"/>
</dbReference>
<keyword evidence="5" id="KW-0067">ATP-binding</keyword>
<dbReference type="InterPro" id="IPR036640">
    <property type="entry name" value="ABC1_TM_sf"/>
</dbReference>
<keyword evidence="2 8" id="KW-0812">Transmembrane</keyword>
<feature type="transmembrane region" description="Helical" evidence="8">
    <location>
        <begin position="67"/>
        <end position="87"/>
    </location>
</feature>
<evidence type="ECO:0000313" key="11">
    <source>
        <dbReference type="Proteomes" id="UP000774326"/>
    </source>
</evidence>
<comment type="caution">
    <text evidence="10">The sequence shown here is derived from an EMBL/GenBank/DDBJ whole genome shotgun (WGS) entry which is preliminary data.</text>
</comment>
<dbReference type="AlphaFoldDB" id="A0A9P8PRW1"/>
<reference evidence="10" key="1">
    <citation type="journal article" date="2021" name="Open Biol.">
        <title>Shared evolutionary footprints suggest mitochondrial oxidative damage underlies multiple complex I losses in fungi.</title>
        <authorList>
            <person name="Schikora-Tamarit M.A."/>
            <person name="Marcet-Houben M."/>
            <person name="Nosek J."/>
            <person name="Gabaldon T."/>
        </authorList>
    </citation>
    <scope>NUCLEOTIDE SEQUENCE</scope>
    <source>
        <strain evidence="10">CBS2887</strain>
    </source>
</reference>
<evidence type="ECO:0000256" key="5">
    <source>
        <dbReference type="ARBA" id="ARBA00022840"/>
    </source>
</evidence>
<dbReference type="OrthoDB" id="6500128at2759"/>
<name>A0A9P8PRW1_WICPI</name>
<evidence type="ECO:0000256" key="2">
    <source>
        <dbReference type="ARBA" id="ARBA00022692"/>
    </source>
</evidence>
<feature type="transmembrane region" description="Helical" evidence="8">
    <location>
        <begin position="44"/>
        <end position="61"/>
    </location>
</feature>
<dbReference type="PROSITE" id="PS50929">
    <property type="entry name" value="ABC_TM1F"/>
    <property type="match status" value="1"/>
</dbReference>